<proteinExistence type="predicted"/>
<reference evidence="1" key="1">
    <citation type="submission" date="2019-05" db="EMBL/GenBank/DDBJ databases">
        <title>Annotation for the trematode Fasciolopsis buski.</title>
        <authorList>
            <person name="Choi Y.-J."/>
        </authorList>
    </citation>
    <scope>NUCLEOTIDE SEQUENCE</scope>
    <source>
        <strain evidence="1">HT</strain>
        <tissue evidence="1">Whole worm</tissue>
    </source>
</reference>
<dbReference type="Proteomes" id="UP000728185">
    <property type="component" value="Unassembled WGS sequence"/>
</dbReference>
<dbReference type="EMBL" id="LUCM01002974">
    <property type="protein sequence ID" value="KAA0196506.1"/>
    <property type="molecule type" value="Genomic_DNA"/>
</dbReference>
<evidence type="ECO:0000313" key="2">
    <source>
        <dbReference type="Proteomes" id="UP000728185"/>
    </source>
</evidence>
<sequence>MISVYLSPPLVAPLLKVLKQNMLLHSTRQHEYSDQESNSKLNYPYLMPKMSNEKRSYPFSVKFLHSDLSTSNDVVSRDSDCVQSISVSEEPPRERHLLTVGGFNACTGVHHGSVLQTRENSTEYDFNPSTIRQDSYDTDADQYTIPQTNAKLNMLRELYGLPVYTHNPVRYAVQEDATNDHLYLEHCKSSDCKNKPTWTDRLTTVHSSEANNPGYPWPTQHSDMPNCEYLANCNWNPFWNEKLHSAAAAAAAAAATAAAETAAKFAFHQGKELENQSDQAKCALDNFTIHSHSLYAKSWDSYLLPTSVTDPYITSSDMTVEGKLLRIFTSLHNVT</sequence>
<dbReference type="AlphaFoldDB" id="A0A8E0S0Z0"/>
<keyword evidence="2" id="KW-1185">Reference proteome</keyword>
<accession>A0A8E0S0Z0</accession>
<name>A0A8E0S0Z0_9TREM</name>
<comment type="caution">
    <text evidence="1">The sequence shown here is derived from an EMBL/GenBank/DDBJ whole genome shotgun (WGS) entry which is preliminary data.</text>
</comment>
<evidence type="ECO:0000313" key="1">
    <source>
        <dbReference type="EMBL" id="KAA0196506.1"/>
    </source>
</evidence>
<gene>
    <name evidence="1" type="ORF">FBUS_04211</name>
</gene>
<protein>
    <submittedName>
        <fullName evidence="1">Uncharacterized protein</fullName>
    </submittedName>
</protein>
<organism evidence="1 2">
    <name type="scientific">Fasciolopsis buskii</name>
    <dbReference type="NCBI Taxonomy" id="27845"/>
    <lineage>
        <taxon>Eukaryota</taxon>
        <taxon>Metazoa</taxon>
        <taxon>Spiralia</taxon>
        <taxon>Lophotrochozoa</taxon>
        <taxon>Platyhelminthes</taxon>
        <taxon>Trematoda</taxon>
        <taxon>Digenea</taxon>
        <taxon>Plagiorchiida</taxon>
        <taxon>Echinostomata</taxon>
        <taxon>Echinostomatoidea</taxon>
        <taxon>Fasciolidae</taxon>
        <taxon>Fasciolopsis</taxon>
    </lineage>
</organism>